<keyword evidence="2 6" id="KW-0430">Lectin</keyword>
<dbReference type="PANTHER" id="PTHR32401">
    <property type="entry name" value="CONCANAVALIN A-LIKE LECTIN FAMILY PROTEIN"/>
    <property type="match status" value="1"/>
</dbReference>
<feature type="chain" id="PRO_5044554615" evidence="4">
    <location>
        <begin position="25"/>
        <end position="353"/>
    </location>
</feature>
<comment type="similarity">
    <text evidence="1">Belongs to the leguminous lectin family.</text>
</comment>
<keyword evidence="3" id="KW-0472">Membrane</keyword>
<keyword evidence="8" id="KW-1185">Reference proteome</keyword>
<keyword evidence="3" id="KW-0812">Transmembrane</keyword>
<keyword evidence="4" id="KW-0732">Signal</keyword>
<dbReference type="Pfam" id="PF00139">
    <property type="entry name" value="Lectin_legB"/>
    <property type="match status" value="1"/>
</dbReference>
<protein>
    <submittedName>
        <fullName evidence="9">L-type lectin-domain containing receptor kinase VIII.1-like</fullName>
    </submittedName>
    <submittedName>
        <fullName evidence="6">L-type lectin-domain containing receptor kinase VIII.2</fullName>
    </submittedName>
</protein>
<evidence type="ECO:0000259" key="5">
    <source>
        <dbReference type="Pfam" id="PF00139"/>
    </source>
</evidence>
<name>A0A199W0A0_ANACO</name>
<dbReference type="Proteomes" id="UP000092600">
    <property type="component" value="Unassembled WGS sequence"/>
</dbReference>
<feature type="signal peptide" evidence="4">
    <location>
        <begin position="1"/>
        <end position="24"/>
    </location>
</feature>
<evidence type="ECO:0000313" key="9">
    <source>
        <dbReference type="RefSeq" id="XP_020102112.1"/>
    </source>
</evidence>
<organism evidence="6 7">
    <name type="scientific">Ananas comosus</name>
    <name type="common">Pineapple</name>
    <name type="synonym">Ananas ananas</name>
    <dbReference type="NCBI Taxonomy" id="4615"/>
    <lineage>
        <taxon>Eukaryota</taxon>
        <taxon>Viridiplantae</taxon>
        <taxon>Streptophyta</taxon>
        <taxon>Embryophyta</taxon>
        <taxon>Tracheophyta</taxon>
        <taxon>Spermatophyta</taxon>
        <taxon>Magnoliopsida</taxon>
        <taxon>Liliopsida</taxon>
        <taxon>Poales</taxon>
        <taxon>Bromeliaceae</taxon>
        <taxon>Bromelioideae</taxon>
        <taxon>Ananas</taxon>
    </lineage>
</organism>
<keyword evidence="6" id="KW-0418">Kinase</keyword>
<dbReference type="InterPro" id="IPR001220">
    <property type="entry name" value="Legume_lectin_dom"/>
</dbReference>
<evidence type="ECO:0000313" key="6">
    <source>
        <dbReference type="EMBL" id="OAY82671.1"/>
    </source>
</evidence>
<feature type="transmembrane region" description="Helical" evidence="3">
    <location>
        <begin position="288"/>
        <end position="317"/>
    </location>
</feature>
<gene>
    <name evidence="9" type="primary">LOC109719730</name>
    <name evidence="6" type="ORF">ACMD2_14534</name>
</gene>
<reference evidence="6 7" key="1">
    <citation type="journal article" date="2016" name="DNA Res.">
        <title>The draft genome of MD-2 pineapple using hybrid error correction of long reads.</title>
        <authorList>
            <person name="Redwan R.M."/>
            <person name="Saidin A."/>
            <person name="Kumar S.V."/>
        </authorList>
    </citation>
    <scope>NUCLEOTIDE SEQUENCE [LARGE SCALE GENOMIC DNA]</scope>
    <source>
        <strain evidence="7">cv. MD2</strain>
        <tissue evidence="6">Leaf</tissue>
    </source>
</reference>
<dbReference type="GO" id="GO:0016301">
    <property type="term" value="F:kinase activity"/>
    <property type="evidence" value="ECO:0007669"/>
    <property type="project" value="UniProtKB-KW"/>
</dbReference>
<keyword evidence="3" id="KW-1133">Transmembrane helix</keyword>
<evidence type="ECO:0000256" key="2">
    <source>
        <dbReference type="ARBA" id="ARBA00022734"/>
    </source>
</evidence>
<evidence type="ECO:0000256" key="3">
    <source>
        <dbReference type="SAM" id="Phobius"/>
    </source>
</evidence>
<dbReference type="Gramene" id="Aco014127.1.mrna1">
    <property type="protein sequence ID" value="Aco014127.1.mrna1.cds1"/>
    <property type="gene ID" value="Aco014127.1.path1"/>
</dbReference>
<evidence type="ECO:0000313" key="7">
    <source>
        <dbReference type="Proteomes" id="UP000092600"/>
    </source>
</evidence>
<evidence type="ECO:0000256" key="4">
    <source>
        <dbReference type="SAM" id="SignalP"/>
    </source>
</evidence>
<dbReference type="PANTHER" id="PTHR32401:SF16">
    <property type="entry name" value="CONCANAVALIN A-LIKE LECTIN FAMILY PROTEIN"/>
    <property type="match status" value="1"/>
</dbReference>
<proteinExistence type="inferred from homology"/>
<keyword evidence="6" id="KW-0808">Transferase</keyword>
<accession>A0A199W0A0</accession>
<dbReference type="GeneID" id="109719730"/>
<dbReference type="InterPro" id="IPR050258">
    <property type="entry name" value="Leguminous_Lectin"/>
</dbReference>
<sequence>MAAASRVHLLAFILFCAARLLARASSGGEETPFSFSFEAFEKNRGFGSKIALYGDAEIVNSTARITSAANSSSGRVVYEKPVTFVGRSPGFSTYFVFSASSSNGGGLAFFLTPSSAQMGSDGGLLRNGLPPSVVAVSFVASHDPKIGNLGENYVEIDVGGEISIKSSDLSSSNLSLSGREKLHSWIDYNGTSNRLEVRLSISRVSRSKKPSISYPIDLSSMLRREKMLVGLSSLSGSGNSTQNTTLYSWAFSVYHGATYLMHSEPLDPDTFLVRPRESPPAAHIRRNYPWGILIALVFAAACGAMVTFFTLFVWFAVVAHRPIAPVEYPVHPSEVVYEKIVLVKVKDATNASK</sequence>
<dbReference type="GO" id="GO:0030246">
    <property type="term" value="F:carbohydrate binding"/>
    <property type="evidence" value="ECO:0007669"/>
    <property type="project" value="UniProtKB-KW"/>
</dbReference>
<dbReference type="InterPro" id="IPR013320">
    <property type="entry name" value="ConA-like_dom_sf"/>
</dbReference>
<dbReference type="STRING" id="4615.A0A199W0A0"/>
<reference evidence="9" key="2">
    <citation type="submission" date="2025-04" db="UniProtKB">
        <authorList>
            <consortium name="RefSeq"/>
        </authorList>
    </citation>
    <scope>IDENTIFICATION</scope>
    <source>
        <tissue evidence="9">Leaf</tissue>
    </source>
</reference>
<evidence type="ECO:0000256" key="1">
    <source>
        <dbReference type="ARBA" id="ARBA00007606"/>
    </source>
</evidence>
<dbReference type="RefSeq" id="XP_020102112.1">
    <property type="nucleotide sequence ID" value="XM_020246523.1"/>
</dbReference>
<dbReference type="EMBL" id="LSRQ01000452">
    <property type="protein sequence ID" value="OAY82671.1"/>
    <property type="molecule type" value="Genomic_DNA"/>
</dbReference>
<dbReference type="Gene3D" id="2.60.120.200">
    <property type="match status" value="1"/>
</dbReference>
<dbReference type="OrthoDB" id="2019747at2759"/>
<dbReference type="SUPFAM" id="SSF49899">
    <property type="entry name" value="Concanavalin A-like lectins/glucanases"/>
    <property type="match status" value="1"/>
</dbReference>
<keyword evidence="6" id="KW-0675">Receptor</keyword>
<feature type="domain" description="Legume lectin" evidence="5">
    <location>
        <begin position="34"/>
        <end position="255"/>
    </location>
</feature>
<evidence type="ECO:0000313" key="8">
    <source>
        <dbReference type="Proteomes" id="UP000515123"/>
    </source>
</evidence>
<dbReference type="AlphaFoldDB" id="A0A199W0A0"/>
<dbReference type="Proteomes" id="UP000515123">
    <property type="component" value="Linkage group 13"/>
</dbReference>